<dbReference type="AlphaFoldDB" id="A0A7C3NAA5"/>
<feature type="binding site" evidence="2">
    <location>
        <position position="133"/>
    </location>
    <ligand>
        <name>Fe cation</name>
        <dbReference type="ChEBI" id="CHEBI:24875"/>
    </ligand>
</feature>
<dbReference type="Gene3D" id="3.90.45.10">
    <property type="entry name" value="Peptide deformylase"/>
    <property type="match status" value="1"/>
</dbReference>
<dbReference type="Pfam" id="PF01327">
    <property type="entry name" value="Pep_deformylase"/>
    <property type="match status" value="1"/>
</dbReference>
<dbReference type="PANTHER" id="PTHR10458:SF22">
    <property type="entry name" value="PEPTIDE DEFORMYLASE"/>
    <property type="match status" value="1"/>
</dbReference>
<accession>A0A7C3NAA5</accession>
<feature type="binding site" evidence="2">
    <location>
        <position position="129"/>
    </location>
    <ligand>
        <name>Fe cation</name>
        <dbReference type="ChEBI" id="CHEBI:24875"/>
    </ligand>
</feature>
<dbReference type="GO" id="GO:0042586">
    <property type="term" value="F:peptide deformylase activity"/>
    <property type="evidence" value="ECO:0007669"/>
    <property type="project" value="UniProtKB-UniRule"/>
</dbReference>
<dbReference type="PIRSF" id="PIRSF004749">
    <property type="entry name" value="Pep_def"/>
    <property type="match status" value="1"/>
</dbReference>
<protein>
    <recommendedName>
        <fullName evidence="2">Peptide deformylase</fullName>
        <shortName evidence="2">PDF</shortName>
        <ecNumber evidence="2">3.5.1.88</ecNumber>
    </recommendedName>
    <alternativeName>
        <fullName evidence="2">Polypeptide deformylase</fullName>
    </alternativeName>
</protein>
<dbReference type="NCBIfam" id="TIGR00079">
    <property type="entry name" value="pept_deformyl"/>
    <property type="match status" value="1"/>
</dbReference>
<feature type="active site" evidence="2">
    <location>
        <position position="130"/>
    </location>
</feature>
<dbReference type="CDD" id="cd00487">
    <property type="entry name" value="Pep_deformylase"/>
    <property type="match status" value="1"/>
</dbReference>
<name>A0A7C3NAA5_UNCW3</name>
<organism evidence="3">
    <name type="scientific">candidate division WOR-3 bacterium</name>
    <dbReference type="NCBI Taxonomy" id="2052148"/>
    <lineage>
        <taxon>Bacteria</taxon>
        <taxon>Bacteria division WOR-3</taxon>
    </lineage>
</organism>
<gene>
    <name evidence="2 3" type="primary">def</name>
    <name evidence="3" type="ORF">ENS15_04755</name>
</gene>
<comment type="function">
    <text evidence="2">Removes the formyl group from the N-terminal Met of newly synthesized proteins. Requires at least a dipeptide for an efficient rate of reaction. N-terminal L-methionine is a prerequisite for activity but the enzyme has broad specificity at other positions.</text>
</comment>
<dbReference type="SUPFAM" id="SSF56420">
    <property type="entry name" value="Peptide deformylase"/>
    <property type="match status" value="1"/>
</dbReference>
<proteinExistence type="inferred from homology"/>
<dbReference type="EMBL" id="DSTT01000005">
    <property type="protein sequence ID" value="HFK23941.1"/>
    <property type="molecule type" value="Genomic_DNA"/>
</dbReference>
<comment type="caution">
    <text evidence="3">The sequence shown here is derived from an EMBL/GenBank/DDBJ whole genome shotgun (WGS) entry which is preliminary data.</text>
</comment>
<dbReference type="PANTHER" id="PTHR10458">
    <property type="entry name" value="PEPTIDE DEFORMYLASE"/>
    <property type="match status" value="1"/>
</dbReference>
<keyword evidence="2" id="KW-0408">Iron</keyword>
<evidence type="ECO:0000256" key="2">
    <source>
        <dbReference type="HAMAP-Rule" id="MF_00163"/>
    </source>
</evidence>
<dbReference type="HAMAP" id="MF_00163">
    <property type="entry name" value="Pep_deformylase"/>
    <property type="match status" value="1"/>
</dbReference>
<sequence length="162" mass="18926">MKKIRKYPDPVLRIKSEEIKEFDRFLKNIIKTMKEGMLLEEGIGLAANQIGITKRIILIGDEKELYVMINPVITFLSEEKEKMFEGCLSFEELTVNILRSKSLKVKYFDENGNQKEGSFEGLYARAIQHEVDHLNGILIIDYLEPEEKLNYNIKILDNKEKK</sequence>
<feature type="binding site" evidence="2">
    <location>
        <position position="87"/>
    </location>
    <ligand>
        <name>Fe cation</name>
        <dbReference type="ChEBI" id="CHEBI:24875"/>
    </ligand>
</feature>
<comment type="catalytic activity">
    <reaction evidence="2">
        <text>N-terminal N-formyl-L-methionyl-[peptide] + H2O = N-terminal L-methionyl-[peptide] + formate</text>
        <dbReference type="Rhea" id="RHEA:24420"/>
        <dbReference type="Rhea" id="RHEA-COMP:10639"/>
        <dbReference type="Rhea" id="RHEA-COMP:10640"/>
        <dbReference type="ChEBI" id="CHEBI:15377"/>
        <dbReference type="ChEBI" id="CHEBI:15740"/>
        <dbReference type="ChEBI" id="CHEBI:49298"/>
        <dbReference type="ChEBI" id="CHEBI:64731"/>
        <dbReference type="EC" id="3.5.1.88"/>
    </reaction>
</comment>
<evidence type="ECO:0000256" key="1">
    <source>
        <dbReference type="ARBA" id="ARBA00010759"/>
    </source>
</evidence>
<dbReference type="InterPro" id="IPR036821">
    <property type="entry name" value="Peptide_deformylase_sf"/>
</dbReference>
<dbReference type="InterPro" id="IPR023635">
    <property type="entry name" value="Peptide_deformylase"/>
</dbReference>
<dbReference type="GO" id="GO:0006412">
    <property type="term" value="P:translation"/>
    <property type="evidence" value="ECO:0007669"/>
    <property type="project" value="UniProtKB-UniRule"/>
</dbReference>
<evidence type="ECO:0000313" key="3">
    <source>
        <dbReference type="EMBL" id="HFK23941.1"/>
    </source>
</evidence>
<comment type="similarity">
    <text evidence="1 2">Belongs to the polypeptide deformylase family.</text>
</comment>
<dbReference type="GO" id="GO:0046872">
    <property type="term" value="F:metal ion binding"/>
    <property type="evidence" value="ECO:0007669"/>
    <property type="project" value="UniProtKB-KW"/>
</dbReference>
<keyword evidence="2" id="KW-0648">Protein biosynthesis</keyword>
<keyword evidence="2" id="KW-0479">Metal-binding</keyword>
<dbReference type="PRINTS" id="PR01576">
    <property type="entry name" value="PDEFORMYLASE"/>
</dbReference>
<dbReference type="NCBIfam" id="NF001159">
    <property type="entry name" value="PRK00150.1-3"/>
    <property type="match status" value="1"/>
</dbReference>
<dbReference type="EC" id="3.5.1.88" evidence="2"/>
<reference evidence="3" key="1">
    <citation type="journal article" date="2020" name="mSystems">
        <title>Genome- and Community-Level Interaction Insights into Carbon Utilization and Element Cycling Functions of Hydrothermarchaeota in Hydrothermal Sediment.</title>
        <authorList>
            <person name="Zhou Z."/>
            <person name="Liu Y."/>
            <person name="Xu W."/>
            <person name="Pan J."/>
            <person name="Luo Z.H."/>
            <person name="Li M."/>
        </authorList>
    </citation>
    <scope>NUCLEOTIDE SEQUENCE [LARGE SCALE GENOMIC DNA]</scope>
    <source>
        <strain evidence="3">SpSt-464</strain>
    </source>
</reference>
<keyword evidence="2 3" id="KW-0378">Hydrolase</keyword>
<comment type="cofactor">
    <cofactor evidence="2">
        <name>Fe(2+)</name>
        <dbReference type="ChEBI" id="CHEBI:29033"/>
    </cofactor>
    <text evidence="2">Binds 1 Fe(2+) ion.</text>
</comment>